<reference evidence="3 4" key="1">
    <citation type="submission" date="2018-11" db="EMBL/GenBank/DDBJ databases">
        <authorList>
            <consortium name="Pathogen Informatics"/>
        </authorList>
    </citation>
    <scope>NUCLEOTIDE SEQUENCE [LARGE SCALE GENOMIC DNA]</scope>
</reference>
<dbReference type="EMBL" id="UZAH01026640">
    <property type="protein sequence ID" value="VDO83507.1"/>
    <property type="molecule type" value="Genomic_DNA"/>
</dbReference>
<name>A0A183FQP0_HELPZ</name>
<gene>
    <name evidence="3" type="ORF">HPBE_LOCUS10073</name>
</gene>
<organism evidence="4 5">
    <name type="scientific">Heligmosomoides polygyrus</name>
    <name type="common">Parasitic roundworm</name>
    <dbReference type="NCBI Taxonomy" id="6339"/>
    <lineage>
        <taxon>Eukaryota</taxon>
        <taxon>Metazoa</taxon>
        <taxon>Ecdysozoa</taxon>
        <taxon>Nematoda</taxon>
        <taxon>Chromadorea</taxon>
        <taxon>Rhabditida</taxon>
        <taxon>Rhabditina</taxon>
        <taxon>Rhabditomorpha</taxon>
        <taxon>Strongyloidea</taxon>
        <taxon>Heligmosomidae</taxon>
        <taxon>Heligmosomoides</taxon>
    </lineage>
</organism>
<feature type="region of interest" description="Disordered" evidence="1">
    <location>
        <begin position="77"/>
        <end position="101"/>
    </location>
</feature>
<protein>
    <submittedName>
        <fullName evidence="5">AGC-kinase C-terminal domain-containing protein</fullName>
    </submittedName>
</protein>
<reference evidence="5" key="2">
    <citation type="submission" date="2019-09" db="UniProtKB">
        <authorList>
            <consortium name="WormBaseParasite"/>
        </authorList>
    </citation>
    <scope>IDENTIFICATION</scope>
</reference>
<dbReference type="AlphaFoldDB" id="A0A183FQP0"/>
<keyword evidence="2" id="KW-0472">Membrane</keyword>
<dbReference type="WBParaSite" id="HPBE_0001007201-mRNA-1">
    <property type="protein sequence ID" value="HPBE_0001007201-mRNA-1"/>
    <property type="gene ID" value="HPBE_0001007201"/>
</dbReference>
<evidence type="ECO:0000313" key="5">
    <source>
        <dbReference type="WBParaSite" id="HPBE_0001007201-mRNA-1"/>
    </source>
</evidence>
<keyword evidence="4" id="KW-1185">Reference proteome</keyword>
<keyword evidence="2" id="KW-0812">Transmembrane</keyword>
<sequence>MSTASTLRDFVPTKWTWKIFCLASILSIAIIMCAAYEVRVNDKAHKCLTASQRIPLFWCHDATFPDPALDQDNGNFADPGFLDDSDKGNFADPGFLDDSDKGDFAGTGLLDDSDKGDFAVAG</sequence>
<evidence type="ECO:0000256" key="1">
    <source>
        <dbReference type="SAM" id="MobiDB-lite"/>
    </source>
</evidence>
<evidence type="ECO:0000313" key="4">
    <source>
        <dbReference type="Proteomes" id="UP000050761"/>
    </source>
</evidence>
<proteinExistence type="predicted"/>
<accession>A0A3P7ZH84</accession>
<dbReference type="Proteomes" id="UP000050761">
    <property type="component" value="Unassembled WGS sequence"/>
</dbReference>
<evidence type="ECO:0000256" key="2">
    <source>
        <dbReference type="SAM" id="Phobius"/>
    </source>
</evidence>
<feature type="transmembrane region" description="Helical" evidence="2">
    <location>
        <begin position="15"/>
        <end position="36"/>
    </location>
</feature>
<evidence type="ECO:0000313" key="3">
    <source>
        <dbReference type="EMBL" id="VDO83507.1"/>
    </source>
</evidence>
<accession>A0A183FQP0</accession>
<keyword evidence="2" id="KW-1133">Transmembrane helix</keyword>